<dbReference type="AlphaFoldDB" id="A0A5B7CW11"/>
<accession>A0A5B7CW11</accession>
<keyword evidence="2" id="KW-1185">Reference proteome</keyword>
<name>A0A5B7CW11_PORTR</name>
<reference evidence="1 2" key="1">
    <citation type="submission" date="2019-05" db="EMBL/GenBank/DDBJ databases">
        <title>Another draft genome of Portunus trituberculatus and its Hox gene families provides insights of decapod evolution.</title>
        <authorList>
            <person name="Jeong J.-H."/>
            <person name="Song I."/>
            <person name="Kim S."/>
            <person name="Choi T."/>
            <person name="Kim D."/>
            <person name="Ryu S."/>
            <person name="Kim W."/>
        </authorList>
    </citation>
    <scope>NUCLEOTIDE SEQUENCE [LARGE SCALE GENOMIC DNA]</scope>
    <source>
        <tissue evidence="1">Muscle</tissue>
    </source>
</reference>
<protein>
    <submittedName>
        <fullName evidence="1">Uncharacterized protein</fullName>
    </submittedName>
</protein>
<evidence type="ECO:0000313" key="1">
    <source>
        <dbReference type="EMBL" id="MPC14027.1"/>
    </source>
</evidence>
<sequence length="76" mass="8530">MYFSGRLFSLELTSTTSLFSCRLISGVLWPFSSKSPAILAKSSKYYDCFGRRYKIPRLSFVDGRDSNVTNTSGQDA</sequence>
<gene>
    <name evidence="1" type="ORF">E2C01_006779</name>
</gene>
<organism evidence="1 2">
    <name type="scientific">Portunus trituberculatus</name>
    <name type="common">Swimming crab</name>
    <name type="synonym">Neptunus trituberculatus</name>
    <dbReference type="NCBI Taxonomy" id="210409"/>
    <lineage>
        <taxon>Eukaryota</taxon>
        <taxon>Metazoa</taxon>
        <taxon>Ecdysozoa</taxon>
        <taxon>Arthropoda</taxon>
        <taxon>Crustacea</taxon>
        <taxon>Multicrustacea</taxon>
        <taxon>Malacostraca</taxon>
        <taxon>Eumalacostraca</taxon>
        <taxon>Eucarida</taxon>
        <taxon>Decapoda</taxon>
        <taxon>Pleocyemata</taxon>
        <taxon>Brachyura</taxon>
        <taxon>Eubrachyura</taxon>
        <taxon>Portunoidea</taxon>
        <taxon>Portunidae</taxon>
        <taxon>Portuninae</taxon>
        <taxon>Portunus</taxon>
    </lineage>
</organism>
<comment type="caution">
    <text evidence="1">The sequence shown here is derived from an EMBL/GenBank/DDBJ whole genome shotgun (WGS) entry which is preliminary data.</text>
</comment>
<dbReference type="Proteomes" id="UP000324222">
    <property type="component" value="Unassembled WGS sequence"/>
</dbReference>
<dbReference type="EMBL" id="VSRR010000323">
    <property type="protein sequence ID" value="MPC14027.1"/>
    <property type="molecule type" value="Genomic_DNA"/>
</dbReference>
<evidence type="ECO:0000313" key="2">
    <source>
        <dbReference type="Proteomes" id="UP000324222"/>
    </source>
</evidence>
<proteinExistence type="predicted"/>